<dbReference type="eggNOG" id="KOG2287">
    <property type="taxonomic scope" value="Eukaryota"/>
</dbReference>
<evidence type="ECO:0000256" key="7">
    <source>
        <dbReference type="ARBA" id="ARBA00022989"/>
    </source>
</evidence>
<evidence type="ECO:0000256" key="9">
    <source>
        <dbReference type="ARBA" id="ARBA00023136"/>
    </source>
</evidence>
<keyword evidence="5 10" id="KW-0812">Transmembrane</keyword>
<evidence type="ECO:0000313" key="11">
    <source>
        <dbReference type="Proteomes" id="UP000095284"/>
    </source>
</evidence>
<accession>A0A1I7RVS9</accession>
<evidence type="ECO:0000313" key="12">
    <source>
        <dbReference type="WBParaSite" id="BXY_0484100.1"/>
    </source>
</evidence>
<evidence type="ECO:0000256" key="1">
    <source>
        <dbReference type="ARBA" id="ARBA00004323"/>
    </source>
</evidence>
<comment type="similarity">
    <text evidence="2 10">Belongs to the glycosyltransferase 31 family.</text>
</comment>
<dbReference type="GO" id="GO:0006493">
    <property type="term" value="P:protein O-linked glycosylation"/>
    <property type="evidence" value="ECO:0007669"/>
    <property type="project" value="TreeGrafter"/>
</dbReference>
<evidence type="ECO:0000256" key="4">
    <source>
        <dbReference type="ARBA" id="ARBA00022679"/>
    </source>
</evidence>
<proteinExistence type="inferred from homology"/>
<dbReference type="GO" id="GO:0016758">
    <property type="term" value="F:hexosyltransferase activity"/>
    <property type="evidence" value="ECO:0007669"/>
    <property type="project" value="InterPro"/>
</dbReference>
<keyword evidence="3 10" id="KW-0328">Glycosyltransferase</keyword>
<evidence type="ECO:0000256" key="6">
    <source>
        <dbReference type="ARBA" id="ARBA00022968"/>
    </source>
</evidence>
<reference evidence="12" key="1">
    <citation type="submission" date="2016-11" db="UniProtKB">
        <authorList>
            <consortium name="WormBaseParasite"/>
        </authorList>
    </citation>
    <scope>IDENTIFICATION</scope>
</reference>
<dbReference type="Gene3D" id="3.90.550.50">
    <property type="match status" value="1"/>
</dbReference>
<keyword evidence="9 10" id="KW-0472">Membrane</keyword>
<protein>
    <recommendedName>
        <fullName evidence="10">Hexosyltransferase</fullName>
        <ecNumber evidence="10">2.4.1.-</ecNumber>
    </recommendedName>
</protein>
<evidence type="ECO:0000256" key="10">
    <source>
        <dbReference type="RuleBase" id="RU363063"/>
    </source>
</evidence>
<feature type="transmembrane region" description="Helical" evidence="10">
    <location>
        <begin position="20"/>
        <end position="42"/>
    </location>
</feature>
<organism evidence="11 12">
    <name type="scientific">Bursaphelenchus xylophilus</name>
    <name type="common">Pinewood nematode worm</name>
    <name type="synonym">Aphelenchoides xylophilus</name>
    <dbReference type="NCBI Taxonomy" id="6326"/>
    <lineage>
        <taxon>Eukaryota</taxon>
        <taxon>Metazoa</taxon>
        <taxon>Ecdysozoa</taxon>
        <taxon>Nematoda</taxon>
        <taxon>Chromadorea</taxon>
        <taxon>Rhabditida</taxon>
        <taxon>Tylenchina</taxon>
        <taxon>Tylenchomorpha</taxon>
        <taxon>Aphelenchoidea</taxon>
        <taxon>Aphelenchoididae</taxon>
        <taxon>Bursaphelenchus</taxon>
    </lineage>
</organism>
<evidence type="ECO:0000256" key="8">
    <source>
        <dbReference type="ARBA" id="ARBA00023034"/>
    </source>
</evidence>
<dbReference type="AlphaFoldDB" id="A0A1I7RVS9"/>
<evidence type="ECO:0000256" key="5">
    <source>
        <dbReference type="ARBA" id="ARBA00022692"/>
    </source>
</evidence>
<keyword evidence="8 10" id="KW-0333">Golgi apparatus</keyword>
<comment type="subcellular location">
    <subcellularLocation>
        <location evidence="1 10">Golgi apparatus membrane</location>
        <topology evidence="1 10">Single-pass type II membrane protein</topology>
    </subcellularLocation>
</comment>
<dbReference type="WBParaSite" id="BXY_0484100.1">
    <property type="protein sequence ID" value="BXY_0484100.1"/>
    <property type="gene ID" value="BXY_0484100"/>
</dbReference>
<dbReference type="InterPro" id="IPR002659">
    <property type="entry name" value="Glyco_trans_31"/>
</dbReference>
<dbReference type="GO" id="GO:0000139">
    <property type="term" value="C:Golgi membrane"/>
    <property type="evidence" value="ECO:0007669"/>
    <property type="project" value="UniProtKB-SubCell"/>
</dbReference>
<keyword evidence="7 10" id="KW-1133">Transmembrane helix</keyword>
<keyword evidence="6 10" id="KW-0735">Signal-anchor</keyword>
<dbReference type="Pfam" id="PF01762">
    <property type="entry name" value="Galactosyl_T"/>
    <property type="match status" value="1"/>
</dbReference>
<dbReference type="Proteomes" id="UP000095284">
    <property type="component" value="Unplaced"/>
</dbReference>
<name>A0A1I7RVS9_BURXY</name>
<dbReference type="EC" id="2.4.1.-" evidence="10"/>
<keyword evidence="4" id="KW-0808">Transferase</keyword>
<evidence type="ECO:0000256" key="3">
    <source>
        <dbReference type="ARBA" id="ARBA00022676"/>
    </source>
</evidence>
<evidence type="ECO:0000256" key="2">
    <source>
        <dbReference type="ARBA" id="ARBA00008661"/>
    </source>
</evidence>
<dbReference type="PANTHER" id="PTHR11214:SF3">
    <property type="entry name" value="BETA-1,3-GALACTOSYLTRANSFERASE 6"/>
    <property type="match status" value="1"/>
</dbReference>
<dbReference type="PANTHER" id="PTHR11214">
    <property type="entry name" value="BETA-1,3-N-ACETYLGLUCOSAMINYLTRANSFERASE"/>
    <property type="match status" value="1"/>
</dbReference>
<sequence>MMHINTSSKVASFFHGKSRYFIRILWVVAAVASTCILFRASLPPLHPPNITALLPSSETIPRKNMTELLDVNDIPPSEGRKVPVVAKFKDQSVSYSLIAPLEEEFCRHTNVLILVISRPDGFRNRKAMRDSWIYYEDNPKNVTVKFLIGRTNNTKVNLGLEEETQSFMDIVRYDYTDKYELLPLKVHAAFAFKEEFCPSAKYFMKTDDDTVVDLNRMNHFIETNYNEKYLKTPKMFLCSVYSGMKPHRDKGSKYYVPPSLYEPEDYPSFCQGCTYMASSDGIRAVLEKTAETNFLYLEDVLFTGIVAESANVTRYDTLNYGHYVRIYAYHKTLPRVRCDEHGQPLPIAIYGVRAYFMYKSFKRMLLQQCEKGS</sequence>